<comment type="caution">
    <text evidence="2">The sequence shown here is derived from an EMBL/GenBank/DDBJ whole genome shotgun (WGS) entry which is preliminary data.</text>
</comment>
<dbReference type="RefSeq" id="WP_271416723.1">
    <property type="nucleotide sequence ID" value="NZ_BAAATN010000025.1"/>
</dbReference>
<sequence>MTAPFAVSAAHAADDDCASPLHCETITSASNGRNLDVQNGSTGDGAFVVTNSAPGHHQSWSLNVDTTSATFTILNDATGKCVDLGWPALSQQTCRGKTSQKWYFQPVAGSHSVFLIRNASDDSCLDLTANAQYDDAWTGTSACHAAANQRWTTTSDAAWNLAVDRGARRCQQDPSSCSWSLASEAPAAPLPTVCASAVWYNNTGSPATQTFSVTETTGWSSSITTALSSSVTGGGGELTPLQATVGTTLTFSNVWNGSTTVGDGIQVVVPDGHYGWVTLSLLARKVTGTWTFDAQGFPWTADDTVTVPVDSDPAGGATVYLANTSPTFTSCA</sequence>
<reference evidence="3" key="1">
    <citation type="journal article" date="2019" name="Int. J. Syst. Evol. Microbiol.">
        <title>The Global Catalogue of Microorganisms (GCM) 10K type strain sequencing project: providing services to taxonomists for standard genome sequencing and annotation.</title>
        <authorList>
            <consortium name="The Broad Institute Genomics Platform"/>
            <consortium name="The Broad Institute Genome Sequencing Center for Infectious Disease"/>
            <person name="Wu L."/>
            <person name="Ma J."/>
        </authorList>
    </citation>
    <scope>NUCLEOTIDE SEQUENCE [LARGE SCALE GENOMIC DNA]</scope>
    <source>
        <strain evidence="3">CGMCC 4.1542</strain>
    </source>
</reference>
<proteinExistence type="predicted"/>
<dbReference type="Gene3D" id="2.80.10.50">
    <property type="match status" value="2"/>
</dbReference>
<evidence type="ECO:0000313" key="2">
    <source>
        <dbReference type="EMBL" id="MFC5016988.1"/>
    </source>
</evidence>
<dbReference type="Pfam" id="PF14200">
    <property type="entry name" value="RicinB_lectin_2"/>
    <property type="match status" value="2"/>
</dbReference>
<keyword evidence="3" id="KW-1185">Reference proteome</keyword>
<dbReference type="SMART" id="SM00458">
    <property type="entry name" value="RICIN"/>
    <property type="match status" value="1"/>
</dbReference>
<accession>A0ABV9WWQ0</accession>
<dbReference type="CDD" id="cd00161">
    <property type="entry name" value="beta-trefoil_Ricin-like"/>
    <property type="match status" value="1"/>
</dbReference>
<protein>
    <submittedName>
        <fullName evidence="2">RICIN domain-containing protein</fullName>
    </submittedName>
</protein>
<dbReference type="SUPFAM" id="SSF50370">
    <property type="entry name" value="Ricin B-like lectins"/>
    <property type="match status" value="1"/>
</dbReference>
<evidence type="ECO:0000259" key="1">
    <source>
        <dbReference type="SMART" id="SM00458"/>
    </source>
</evidence>
<dbReference type="PROSITE" id="PS50231">
    <property type="entry name" value="RICIN_B_LECTIN"/>
    <property type="match status" value="1"/>
</dbReference>
<dbReference type="Proteomes" id="UP001595855">
    <property type="component" value="Unassembled WGS sequence"/>
</dbReference>
<organism evidence="2 3">
    <name type="scientific">Streptomyces lienomycini</name>
    <dbReference type="NCBI Taxonomy" id="284035"/>
    <lineage>
        <taxon>Bacteria</taxon>
        <taxon>Bacillati</taxon>
        <taxon>Actinomycetota</taxon>
        <taxon>Actinomycetes</taxon>
        <taxon>Kitasatosporales</taxon>
        <taxon>Streptomycetaceae</taxon>
        <taxon>Streptomyces</taxon>
    </lineage>
</organism>
<evidence type="ECO:0000313" key="3">
    <source>
        <dbReference type="Proteomes" id="UP001595855"/>
    </source>
</evidence>
<name>A0ABV9WWQ0_9ACTN</name>
<dbReference type="InterPro" id="IPR000772">
    <property type="entry name" value="Ricin_B_lectin"/>
</dbReference>
<dbReference type="InterPro" id="IPR035992">
    <property type="entry name" value="Ricin_B-like_lectins"/>
</dbReference>
<gene>
    <name evidence="2" type="ORF">ACFPRC_19210</name>
</gene>
<feature type="domain" description="Ricin B lectin" evidence="1">
    <location>
        <begin position="23"/>
        <end position="154"/>
    </location>
</feature>
<dbReference type="EMBL" id="JBHSJO010000001">
    <property type="protein sequence ID" value="MFC5016988.1"/>
    <property type="molecule type" value="Genomic_DNA"/>
</dbReference>